<proteinExistence type="predicted"/>
<dbReference type="EMBL" id="CP060096">
    <property type="protein sequence ID" value="QSZ28327.1"/>
    <property type="molecule type" value="Genomic_DNA"/>
</dbReference>
<name>A0A975AXK2_9THEO</name>
<protein>
    <submittedName>
        <fullName evidence="1">MerR family transcriptional regulator</fullName>
    </submittedName>
</protein>
<dbReference type="NCBIfam" id="TIGR03826">
    <property type="entry name" value="YvyF"/>
    <property type="match status" value="1"/>
</dbReference>
<organism evidence="1 2">
    <name type="scientific">Aceticella autotrophica</name>
    <dbReference type="NCBI Taxonomy" id="2755338"/>
    <lineage>
        <taxon>Bacteria</taxon>
        <taxon>Bacillati</taxon>
        <taxon>Bacillota</taxon>
        <taxon>Clostridia</taxon>
        <taxon>Thermoanaerobacterales</taxon>
        <taxon>Thermoanaerobacteraceae</taxon>
        <taxon>Aceticella</taxon>
    </lineage>
</organism>
<evidence type="ECO:0000313" key="1">
    <source>
        <dbReference type="EMBL" id="QSZ28327.1"/>
    </source>
</evidence>
<sequence length="140" mass="16572">MDLRNCKRCGKLYTYNGIDICPECYRQDEEDFLKIRNYLETHPSDTMLEVSRNTGVEIKKIMEFLKEERLILSPRYTNIILKCERCGKPISSGRYCDECSKYIEEILAEGHSLNNINTDTKEERQKLYIRDSKGLNKFKK</sequence>
<dbReference type="InterPro" id="IPR022258">
    <property type="entry name" value="Flagellar_operon_YvyF"/>
</dbReference>
<dbReference type="Proteomes" id="UP000671913">
    <property type="component" value="Chromosome"/>
</dbReference>
<accession>A0A975AXK2</accession>
<gene>
    <name evidence="1" type="ORF">ACETAC_03575</name>
</gene>
<keyword evidence="2" id="KW-1185">Reference proteome</keyword>
<dbReference type="KEGG" id="aaut:ACETAC_03575"/>
<dbReference type="AlphaFoldDB" id="A0A975AXK2"/>
<evidence type="ECO:0000313" key="2">
    <source>
        <dbReference type="Proteomes" id="UP000671913"/>
    </source>
</evidence>
<dbReference type="RefSeq" id="WP_284681050.1">
    <property type="nucleotide sequence ID" value="NZ_CP060096.1"/>
</dbReference>
<reference evidence="1" key="1">
    <citation type="submission" date="2020-08" db="EMBL/GenBank/DDBJ databases">
        <title>Genomic insights into the carbon and energy metabolism of the first obligate autotrophic acetogenic bacterium Aceticella autotrophica gen. nov., sp. nov.</title>
        <authorList>
            <person name="Toshchakov S.V."/>
            <person name="Elcheninov A.G."/>
            <person name="Kublanov I.V."/>
            <person name="Frolov E.N."/>
            <person name="Lebedinsky A.V."/>
        </authorList>
    </citation>
    <scope>NUCLEOTIDE SEQUENCE</scope>
    <source>
        <strain evidence="1">3443-3Ac</strain>
    </source>
</reference>